<organism evidence="9 10">
    <name type="scientific">Pteropus alecto</name>
    <name type="common">Black flying fox</name>
    <dbReference type="NCBI Taxonomy" id="9402"/>
    <lineage>
        <taxon>Eukaryota</taxon>
        <taxon>Metazoa</taxon>
        <taxon>Chordata</taxon>
        <taxon>Craniata</taxon>
        <taxon>Vertebrata</taxon>
        <taxon>Euteleostomi</taxon>
        <taxon>Mammalia</taxon>
        <taxon>Eutheria</taxon>
        <taxon>Laurasiatheria</taxon>
        <taxon>Chiroptera</taxon>
        <taxon>Yinpterochiroptera</taxon>
        <taxon>Pteropodoidea</taxon>
        <taxon>Pteropodidae</taxon>
        <taxon>Pteropodinae</taxon>
        <taxon>Pteropus</taxon>
    </lineage>
</organism>
<dbReference type="InParanoid" id="L5KQF5"/>
<keyword evidence="4" id="KW-0964">Secreted</keyword>
<dbReference type="GO" id="GO:0005737">
    <property type="term" value="C:cytoplasm"/>
    <property type="evidence" value="ECO:0007669"/>
    <property type="project" value="TreeGrafter"/>
</dbReference>
<feature type="chain" id="PRO_5003969510" description="Uteroglobin" evidence="8">
    <location>
        <begin position="22"/>
        <end position="151"/>
    </location>
</feature>
<dbReference type="FunCoup" id="L5KQF5">
    <property type="interactions" value="4"/>
</dbReference>
<dbReference type="GO" id="GO:0007165">
    <property type="term" value="P:signal transduction"/>
    <property type="evidence" value="ECO:0007669"/>
    <property type="project" value="InterPro"/>
</dbReference>
<evidence type="ECO:0000256" key="3">
    <source>
        <dbReference type="ARBA" id="ARBA00020696"/>
    </source>
</evidence>
<evidence type="ECO:0000256" key="7">
    <source>
        <dbReference type="ARBA" id="ARBA00031712"/>
    </source>
</evidence>
<dbReference type="STRING" id="9402.L5KQF5"/>
<evidence type="ECO:0000256" key="2">
    <source>
        <dbReference type="ARBA" id="ARBA00008650"/>
    </source>
</evidence>
<dbReference type="GO" id="GO:0005615">
    <property type="term" value="C:extracellular space"/>
    <property type="evidence" value="ECO:0007669"/>
    <property type="project" value="TreeGrafter"/>
</dbReference>
<evidence type="ECO:0000256" key="6">
    <source>
        <dbReference type="ARBA" id="ARBA00023157"/>
    </source>
</evidence>
<dbReference type="eggNOG" id="ENOG502SXFT">
    <property type="taxonomic scope" value="Eukaryota"/>
</dbReference>
<dbReference type="EMBL" id="KB030625">
    <property type="protein sequence ID" value="ELK13455.1"/>
    <property type="molecule type" value="Genomic_DNA"/>
</dbReference>
<evidence type="ECO:0000313" key="9">
    <source>
        <dbReference type="EMBL" id="ELK13455.1"/>
    </source>
</evidence>
<dbReference type="FunFam" id="1.10.210.10:FF:000001">
    <property type="entry name" value="Uteroglobin"/>
    <property type="match status" value="1"/>
</dbReference>
<protein>
    <recommendedName>
        <fullName evidence="3">Uteroglobin</fullName>
    </recommendedName>
    <alternativeName>
        <fullName evidence="7">Secretoglobin family 1A member 1</fullName>
    </alternativeName>
</protein>
<sequence>MKPAIALALVTLALCCSPASAEICSSFLDVVKTLIVGTPSSYETAVDVFSPDADMKVATNGLKKLVDSIPENKKDSIMRLMVRGVSPHAAGRQVPQVRPARLRGRPIFRTLFSSRKESHHANVPTEANAVISLLAKRLLRNNQSPFDVSSS</sequence>
<evidence type="ECO:0000256" key="4">
    <source>
        <dbReference type="ARBA" id="ARBA00022525"/>
    </source>
</evidence>
<keyword evidence="6" id="KW-1015">Disulfide bond</keyword>
<accession>L5KQF5</accession>
<dbReference type="AlphaFoldDB" id="L5KQF5"/>
<dbReference type="SUPFAM" id="SSF48201">
    <property type="entry name" value="Uteroglobin-like"/>
    <property type="match status" value="1"/>
</dbReference>
<dbReference type="SMART" id="SM00096">
    <property type="entry name" value="UTG"/>
    <property type="match status" value="1"/>
</dbReference>
<evidence type="ECO:0000313" key="10">
    <source>
        <dbReference type="Proteomes" id="UP000010552"/>
    </source>
</evidence>
<dbReference type="PANTHER" id="PTHR10136:SF6">
    <property type="entry name" value="UTEROGLOBIN"/>
    <property type="match status" value="1"/>
</dbReference>
<dbReference type="PROSITE" id="PS51311">
    <property type="entry name" value="SCGB"/>
    <property type="match status" value="1"/>
</dbReference>
<dbReference type="InterPro" id="IPR000329">
    <property type="entry name" value="Uteroglobin"/>
</dbReference>
<evidence type="ECO:0000256" key="8">
    <source>
        <dbReference type="SAM" id="SignalP"/>
    </source>
</evidence>
<keyword evidence="5" id="KW-0593">Phospholipase A2 inhibitor</keyword>
<proteinExistence type="inferred from homology"/>
<dbReference type="InterPro" id="IPR035960">
    <property type="entry name" value="Secretoglobin_sf"/>
</dbReference>
<name>L5KQF5_PTEAL</name>
<keyword evidence="10" id="KW-1185">Reference proteome</keyword>
<comment type="similarity">
    <text evidence="2">Belongs to the secretoglobin family.</text>
</comment>
<reference evidence="10" key="1">
    <citation type="journal article" date="2013" name="Science">
        <title>Comparative analysis of bat genomes provides insight into the evolution of flight and immunity.</title>
        <authorList>
            <person name="Zhang G."/>
            <person name="Cowled C."/>
            <person name="Shi Z."/>
            <person name="Huang Z."/>
            <person name="Bishop-Lilly K.A."/>
            <person name="Fang X."/>
            <person name="Wynne J.W."/>
            <person name="Xiong Z."/>
            <person name="Baker M.L."/>
            <person name="Zhao W."/>
            <person name="Tachedjian M."/>
            <person name="Zhu Y."/>
            <person name="Zhou P."/>
            <person name="Jiang X."/>
            <person name="Ng J."/>
            <person name="Yang L."/>
            <person name="Wu L."/>
            <person name="Xiao J."/>
            <person name="Feng Y."/>
            <person name="Chen Y."/>
            <person name="Sun X."/>
            <person name="Zhang Y."/>
            <person name="Marsh G.A."/>
            <person name="Crameri G."/>
            <person name="Broder C.C."/>
            <person name="Frey K.G."/>
            <person name="Wang L.F."/>
            <person name="Wang J."/>
        </authorList>
    </citation>
    <scope>NUCLEOTIDE SEQUENCE [LARGE SCALE GENOMIC DNA]</scope>
</reference>
<dbReference type="Pfam" id="PF01099">
    <property type="entry name" value="Uteroglobin"/>
    <property type="match status" value="1"/>
</dbReference>
<dbReference type="Gene3D" id="1.10.210.10">
    <property type="entry name" value="Secretoglobin"/>
    <property type="match status" value="1"/>
</dbReference>
<dbReference type="Proteomes" id="UP000010552">
    <property type="component" value="Unassembled WGS sequence"/>
</dbReference>
<keyword evidence="8" id="KW-0732">Signal</keyword>
<dbReference type="PRINTS" id="PR00486">
    <property type="entry name" value="UTEROGLOBIN"/>
</dbReference>
<gene>
    <name evidence="9" type="ORF">PAL_GLEAN10011488</name>
</gene>
<feature type="signal peptide" evidence="8">
    <location>
        <begin position="1"/>
        <end position="21"/>
    </location>
</feature>
<dbReference type="InterPro" id="IPR016126">
    <property type="entry name" value="Secretoglobin"/>
</dbReference>
<evidence type="ECO:0000256" key="5">
    <source>
        <dbReference type="ARBA" id="ARBA00023005"/>
    </source>
</evidence>
<dbReference type="CDD" id="cd00633">
    <property type="entry name" value="Secretoglobin"/>
    <property type="match status" value="1"/>
</dbReference>
<evidence type="ECO:0000256" key="1">
    <source>
        <dbReference type="ARBA" id="ARBA00004613"/>
    </source>
</evidence>
<dbReference type="PANTHER" id="PTHR10136">
    <property type="entry name" value="SECRETOGLOBIN FAMILY 1 MEMBER"/>
    <property type="match status" value="1"/>
</dbReference>
<comment type="subcellular location">
    <subcellularLocation>
        <location evidence="1">Secreted</location>
    </subcellularLocation>
</comment>
<dbReference type="InterPro" id="IPR043215">
    <property type="entry name" value="Secretoglobin_1C-like"/>
</dbReference>
<dbReference type="GO" id="GO:0019834">
    <property type="term" value="F:phospholipase A2 inhibitor activity"/>
    <property type="evidence" value="ECO:0007669"/>
    <property type="project" value="UniProtKB-KW"/>
</dbReference>